<dbReference type="Proteomes" id="UP001589590">
    <property type="component" value="Unassembled WGS sequence"/>
</dbReference>
<reference evidence="2 3" key="1">
    <citation type="submission" date="2024-09" db="EMBL/GenBank/DDBJ databases">
        <authorList>
            <person name="Sun Q."/>
            <person name="Mori K."/>
        </authorList>
    </citation>
    <scope>NUCLEOTIDE SEQUENCE [LARGE SCALE GENOMIC DNA]</scope>
    <source>
        <strain evidence="2 3">CECT 8300</strain>
    </source>
</reference>
<feature type="chain" id="PRO_5045651320" evidence="1">
    <location>
        <begin position="24"/>
        <end position="400"/>
    </location>
</feature>
<comment type="caution">
    <text evidence="2">The sequence shown here is derived from an EMBL/GenBank/DDBJ whole genome shotgun (WGS) entry which is preliminary data.</text>
</comment>
<dbReference type="Gene3D" id="3.20.20.70">
    <property type="entry name" value="Aldolase class I"/>
    <property type="match status" value="1"/>
</dbReference>
<dbReference type="GO" id="GO:0016787">
    <property type="term" value="F:hydrolase activity"/>
    <property type="evidence" value="ECO:0007669"/>
    <property type="project" value="UniProtKB-KW"/>
</dbReference>
<evidence type="ECO:0000313" key="3">
    <source>
        <dbReference type="Proteomes" id="UP001589590"/>
    </source>
</evidence>
<dbReference type="Pfam" id="PF14885">
    <property type="entry name" value="GHL15"/>
    <property type="match status" value="1"/>
</dbReference>
<name>A0ABV5H2V9_9FLAO</name>
<sequence length="400" mass="46414">MKKFLLNFSALWIALFFCVPSMAQNSYVISDGSVFENKTFYPKFSWDTTPMYYMFGDPKRVLLPDEVEHIVKRTDFICIEKSHGEGELGAAELGTKHEVEAFKKIKPEIKVLFYFNSAYAWPFTSYSKGFLKKNIDQHPELKKFLIIDSETKELAKRRNTYFFDVLNPDFRVWWVNTVVKGVEFSGADGAFIDQMHGFSWLRADKSLDVQKAMGEMMAALKVKLGPDKIVLGNNAQTKAARFVFPSIDANMFEHYGNTLLSKEKLLQDWDDMLRISKAGKMSIFRIGVEYDTAVSENPTYYKGKTRNERFAELSKEKLQYYHACYLIGAQPYSYFQYGWGWQLSHGSLMDYPEFQKSLGAPKGAYTRISDEGWEFTREFEHASVWVNTEMEEAKISWHEN</sequence>
<gene>
    <name evidence="2" type="ORF">ACFFU1_14990</name>
</gene>
<dbReference type="InterPro" id="IPR017853">
    <property type="entry name" value="GH"/>
</dbReference>
<dbReference type="SUPFAM" id="SSF51445">
    <property type="entry name" value="(Trans)glycosidases"/>
    <property type="match status" value="1"/>
</dbReference>
<feature type="signal peptide" evidence="1">
    <location>
        <begin position="1"/>
        <end position="23"/>
    </location>
</feature>
<organism evidence="2 3">
    <name type="scientific">Algibacter miyuki</name>
    <dbReference type="NCBI Taxonomy" id="1306933"/>
    <lineage>
        <taxon>Bacteria</taxon>
        <taxon>Pseudomonadati</taxon>
        <taxon>Bacteroidota</taxon>
        <taxon>Flavobacteriia</taxon>
        <taxon>Flavobacteriales</taxon>
        <taxon>Flavobacteriaceae</taxon>
        <taxon>Algibacter</taxon>
    </lineage>
</organism>
<protein>
    <submittedName>
        <fullName evidence="2">Glycoside hydrolase</fullName>
    </submittedName>
</protein>
<dbReference type="EMBL" id="JBHMFA010000015">
    <property type="protein sequence ID" value="MFB9106208.1"/>
    <property type="molecule type" value="Genomic_DNA"/>
</dbReference>
<proteinExistence type="predicted"/>
<dbReference type="InterPro" id="IPR013785">
    <property type="entry name" value="Aldolase_TIM"/>
</dbReference>
<evidence type="ECO:0000313" key="2">
    <source>
        <dbReference type="EMBL" id="MFB9106208.1"/>
    </source>
</evidence>
<accession>A0ABV5H2V9</accession>
<keyword evidence="2" id="KW-0378">Hydrolase</keyword>
<keyword evidence="3" id="KW-1185">Reference proteome</keyword>
<evidence type="ECO:0000256" key="1">
    <source>
        <dbReference type="SAM" id="SignalP"/>
    </source>
</evidence>
<dbReference type="RefSeq" id="WP_290267755.1">
    <property type="nucleotide sequence ID" value="NZ_JAUFQP010000001.1"/>
</dbReference>
<keyword evidence="1" id="KW-0732">Signal</keyword>
<dbReference type="InterPro" id="IPR029455">
    <property type="entry name" value="GHL15"/>
</dbReference>